<feature type="compositionally biased region" description="Basic and acidic residues" evidence="1">
    <location>
        <begin position="204"/>
        <end position="222"/>
    </location>
</feature>
<evidence type="ECO:0000313" key="3">
    <source>
        <dbReference type="Proteomes" id="UP001498398"/>
    </source>
</evidence>
<comment type="caution">
    <text evidence="2">The sequence shown here is derived from an EMBL/GenBank/DDBJ whole genome shotgun (WGS) entry which is preliminary data.</text>
</comment>
<sequence length="249" mass="27246">MPERKICTCSAAGQAAIKCSTSNGAYTAWLTSDGAYEDQLTSDGAYEDPVQGVPDQDRHAYGDQLTSDDYYKDHAAHVADADIRSLRMPMLLLLCLLLLLIKEKGHHFVWHDAHAASADIADIYKDHVVHVADADVEDQVSQDTHASAMSASSADIADTYKDHVAHVASADVADADIEDQVSQNTHVFDNATEADIGGQVQGSHDWDGHKHLTDHEDSEEHPRKRSRIVSDIIVDLTLWLGEEVKAGEH</sequence>
<gene>
    <name evidence="2" type="ORF">VKT23_001530</name>
</gene>
<dbReference type="EMBL" id="JBANRG010000002">
    <property type="protein sequence ID" value="KAK7470090.1"/>
    <property type="molecule type" value="Genomic_DNA"/>
</dbReference>
<accession>A0ABR1K2Y1</accession>
<reference evidence="2 3" key="1">
    <citation type="submission" date="2024-01" db="EMBL/GenBank/DDBJ databases">
        <title>A draft genome for the cacao thread blight pathogen Marasmiellus scandens.</title>
        <authorList>
            <person name="Baruah I.K."/>
            <person name="Leung J."/>
            <person name="Bukari Y."/>
            <person name="Amoako-Attah I."/>
            <person name="Meinhardt L.W."/>
            <person name="Bailey B.A."/>
            <person name="Cohen S.P."/>
        </authorList>
    </citation>
    <scope>NUCLEOTIDE SEQUENCE [LARGE SCALE GENOMIC DNA]</scope>
    <source>
        <strain evidence="2 3">GH-19</strain>
    </source>
</reference>
<evidence type="ECO:0000256" key="1">
    <source>
        <dbReference type="SAM" id="MobiDB-lite"/>
    </source>
</evidence>
<evidence type="ECO:0000313" key="2">
    <source>
        <dbReference type="EMBL" id="KAK7470090.1"/>
    </source>
</evidence>
<keyword evidence="3" id="KW-1185">Reference proteome</keyword>
<feature type="region of interest" description="Disordered" evidence="1">
    <location>
        <begin position="197"/>
        <end position="224"/>
    </location>
</feature>
<proteinExistence type="predicted"/>
<name>A0ABR1K2Y1_9AGAR</name>
<organism evidence="2 3">
    <name type="scientific">Marasmiellus scandens</name>
    <dbReference type="NCBI Taxonomy" id="2682957"/>
    <lineage>
        <taxon>Eukaryota</taxon>
        <taxon>Fungi</taxon>
        <taxon>Dikarya</taxon>
        <taxon>Basidiomycota</taxon>
        <taxon>Agaricomycotina</taxon>
        <taxon>Agaricomycetes</taxon>
        <taxon>Agaricomycetidae</taxon>
        <taxon>Agaricales</taxon>
        <taxon>Marasmiineae</taxon>
        <taxon>Omphalotaceae</taxon>
        <taxon>Marasmiellus</taxon>
    </lineage>
</organism>
<dbReference type="Proteomes" id="UP001498398">
    <property type="component" value="Unassembled WGS sequence"/>
</dbReference>
<protein>
    <submittedName>
        <fullName evidence="2">Uncharacterized protein</fullName>
    </submittedName>
</protein>